<dbReference type="InterPro" id="IPR003137">
    <property type="entry name" value="PA_domain"/>
</dbReference>
<evidence type="ECO:0000256" key="7">
    <source>
        <dbReference type="ARBA" id="ARBA00022825"/>
    </source>
</evidence>
<dbReference type="InterPro" id="IPR023827">
    <property type="entry name" value="Peptidase_S8_Asp-AS"/>
</dbReference>
<dbReference type="PROSITE" id="PS51272">
    <property type="entry name" value="SLH"/>
    <property type="match status" value="2"/>
</dbReference>
<feature type="domain" description="SLH" evidence="11">
    <location>
        <begin position="1474"/>
        <end position="1533"/>
    </location>
</feature>
<feature type="compositionally biased region" description="Low complexity" evidence="10">
    <location>
        <begin position="1158"/>
        <end position="1171"/>
    </location>
</feature>
<evidence type="ECO:0000313" key="13">
    <source>
        <dbReference type="Proteomes" id="UP000186666"/>
    </source>
</evidence>
<comment type="similarity">
    <text evidence="1 8 9">Belongs to the peptidase S8 family.</text>
</comment>
<dbReference type="PROSITE" id="PS51892">
    <property type="entry name" value="SUBTILASE"/>
    <property type="match status" value="1"/>
</dbReference>
<dbReference type="SUPFAM" id="SSF52743">
    <property type="entry name" value="Subtilisin-like"/>
    <property type="match status" value="1"/>
</dbReference>
<keyword evidence="6 8" id="KW-0378">Hydrolase</keyword>
<evidence type="ECO:0000256" key="5">
    <source>
        <dbReference type="ARBA" id="ARBA00022729"/>
    </source>
</evidence>
<evidence type="ECO:0000256" key="2">
    <source>
        <dbReference type="ARBA" id="ARBA00022512"/>
    </source>
</evidence>
<dbReference type="PANTHER" id="PTHR43806">
    <property type="entry name" value="PEPTIDASE S8"/>
    <property type="match status" value="1"/>
</dbReference>
<evidence type="ECO:0000256" key="3">
    <source>
        <dbReference type="ARBA" id="ARBA00022525"/>
    </source>
</evidence>
<dbReference type="CDD" id="cd02133">
    <property type="entry name" value="PA_C5a_like"/>
    <property type="match status" value="1"/>
</dbReference>
<evidence type="ECO:0000256" key="1">
    <source>
        <dbReference type="ARBA" id="ARBA00011073"/>
    </source>
</evidence>
<dbReference type="SUPFAM" id="SSF52025">
    <property type="entry name" value="PA domain"/>
    <property type="match status" value="1"/>
</dbReference>
<dbReference type="InterPro" id="IPR046450">
    <property type="entry name" value="PA_dom_sf"/>
</dbReference>
<dbReference type="InterPro" id="IPR023828">
    <property type="entry name" value="Peptidase_S8_Ser-AS"/>
</dbReference>
<dbReference type="CDD" id="cd07474">
    <property type="entry name" value="Peptidases_S8_subtilisin_Vpr-like"/>
    <property type="match status" value="1"/>
</dbReference>
<name>A0ABY1K7Q5_9BACL</name>
<dbReference type="PRINTS" id="PR00723">
    <property type="entry name" value="SUBTILISIN"/>
</dbReference>
<feature type="active site" description="Charge relay system" evidence="8">
    <location>
        <position position="229"/>
    </location>
</feature>
<keyword evidence="13" id="KW-1185">Reference proteome</keyword>
<feature type="region of interest" description="Disordered" evidence="10">
    <location>
        <begin position="1148"/>
        <end position="1181"/>
    </location>
</feature>
<dbReference type="InterPro" id="IPR001119">
    <property type="entry name" value="SLH_dom"/>
</dbReference>
<accession>A0ABY1K7Q5</accession>
<keyword evidence="7 8" id="KW-0720">Serine protease</keyword>
<evidence type="ECO:0000259" key="11">
    <source>
        <dbReference type="PROSITE" id="PS51272"/>
    </source>
</evidence>
<dbReference type="Gene3D" id="3.50.30.30">
    <property type="match status" value="1"/>
</dbReference>
<keyword evidence="5" id="KW-0732">Signal</keyword>
<dbReference type="InterPro" id="IPR000209">
    <property type="entry name" value="Peptidase_S8/S53_dom"/>
</dbReference>
<dbReference type="PROSITE" id="PS00136">
    <property type="entry name" value="SUBTILASE_ASP"/>
    <property type="match status" value="1"/>
</dbReference>
<dbReference type="Pfam" id="PF05922">
    <property type="entry name" value="Inhibitor_I9"/>
    <property type="match status" value="1"/>
</dbReference>
<dbReference type="EMBL" id="FTNK01000012">
    <property type="protein sequence ID" value="SIR38074.1"/>
    <property type="molecule type" value="Genomic_DNA"/>
</dbReference>
<evidence type="ECO:0000256" key="6">
    <source>
        <dbReference type="ARBA" id="ARBA00022801"/>
    </source>
</evidence>
<dbReference type="Proteomes" id="UP000186666">
    <property type="component" value="Unassembled WGS sequence"/>
</dbReference>
<dbReference type="CDD" id="cd08547">
    <property type="entry name" value="Type_II_cohesin"/>
    <property type="match status" value="1"/>
</dbReference>
<evidence type="ECO:0000256" key="10">
    <source>
        <dbReference type="SAM" id="MobiDB-lite"/>
    </source>
</evidence>
<keyword evidence="2" id="KW-0134">Cell wall</keyword>
<sequence length="1533" mass="165459">MRNKARLIRSYFIFLLSVVLVLGIGFPNISNAANVEDTSQATAHIKSTLKPLGKLDLSDQINHLKLNGLDSLGLREVTNSETPQNYVPATDSTEPITVIVELESDPTTVYEATVPSSARSSLASHTNILRKEHSNFKSVVKSKSIAQFNREYTKVFNGYSITLPSNEVDQLLDLPGVKSIYPNDEYHALDIVQSEGFTPSMNVSAPFIGADKMWDSGYTGKGVKVAVIDTGIDYNHPSLKDAYKGGYDFVDEDSDPMETLPDDTKPIKNGNPYDTSHGTHVSGTIVGQGDPAHPDAGKGWVRGVAPGADLYVYRVLGPYGSGTTEDIIAAIEKSVSDEMDVINLSLGSTLNNQYSATSKAADNASLVGVTVVLANGNDGPTAGTVGSPSTSQLGISVGASSPPVHTPVFDSTKLDRIYAQHAIDAPELTPTGQDLDLVYANLGSEDDYKHLNVTGKTVLVSRGTLSFADKAINAKAAGAKALIIHNNTTGEIAAQLGGAEEDYIPTYTITQKDGLDLKDELTKGNTHITFSMINEQDLMGDFSSRGPSLPSYSIKPDLSAPGVGIRSSIPSYTGDYSDAYEDLQGTSMAAPHIAGAAALMLEKTAKDGLNLNPDQMKSLLANNSVPIKNRKGAPYAVNVQGAGRVSLVESSTAEAIVKVEEPLPSYLQGNANATYYTSSASFGQQKAGSHDSKLFTVDNISNTDQQYDISVDWYNNDGVIITPDVSTINLHQGATTFNLELDVSAGTPDGEYDGQVVLTQKGNGHQLRVPFAVFVGSKYDRNEITDIDFSEYIFSPNGDGFLDTTDISFAVNKPLEEFTFRVKNAETGEMVGTIYDSTSVQSTHEVNYYNFKWDGIVHDSKNNKDISLIEGFYVIVPVLLDTDTELTTSMSAFFVDLSPPEIDLDSVKLIPSTVQPETGTISGYIINDLHFTFLEFLRLNNINKSLSELIAVGVVIETSEGVQQQFNGTVYEDGYFEIDVPLHEGNNTYSLYAYDSTSNGKENPAKVIQYNFDPSSSQVNLSASKTEVNTGESFDVNVNYAVTEDVYSAAFNVTYDSKLTLKKVTSTVTNDVYTDADFSQLDITDVVGTNKKQLKYKVSLPNGGTQGSLVQLTFVGSQQGNYTTSISNIDLQDINNIPIQVYGLSPVTVKVTPPSQPDPDGSGSTGSNYSPTPTPSPTSKTLKFKEGSLIESDTNGKHTGVFNVASSVITDQLKNADAKVVTLDMSDVLVDTYDTFTIHIDGSVAAQLQATKKDLVLVGKYFEITIPYQTITNFSSKDGFNLSLSFTKADLSKSIKAPEGGTAKLTSPVLTIHETLTKLSTPIKITLNLDKANYTDILKVGSYSLSSSNVWTHLGTLNHSTSTSIQFSTTSLGSFTTAEVTKSFTDILNHWAKHEIDILASQFLVTGKGTTNTFKPNDQVNQAELNTILDRLLSSTSTWTDRIGEQGARNNLTREQAAILLANSLRGDSKETVEITFKDAKSISSNALEAIAFVTSQGFLKGDTKQNFNPKGKLTRAEVAIITYRILLHLQTK</sequence>
<dbReference type="InterPro" id="IPR022398">
    <property type="entry name" value="Peptidase_S8_His-AS"/>
</dbReference>
<feature type="domain" description="SLH" evidence="11">
    <location>
        <begin position="1379"/>
        <end position="1443"/>
    </location>
</feature>
<dbReference type="Pfam" id="PF00082">
    <property type="entry name" value="Peptidase_S8"/>
    <property type="match status" value="1"/>
</dbReference>
<dbReference type="GO" id="GO:0008233">
    <property type="term" value="F:peptidase activity"/>
    <property type="evidence" value="ECO:0007669"/>
    <property type="project" value="UniProtKB-KW"/>
</dbReference>
<dbReference type="Pfam" id="PF00395">
    <property type="entry name" value="SLH"/>
    <property type="match status" value="2"/>
</dbReference>
<dbReference type="PROSITE" id="PS00138">
    <property type="entry name" value="SUBTILASE_SER"/>
    <property type="match status" value="1"/>
</dbReference>
<organism evidence="12 13">
    <name type="scientific">Paenibacillus macquariensis</name>
    <dbReference type="NCBI Taxonomy" id="948756"/>
    <lineage>
        <taxon>Bacteria</taxon>
        <taxon>Bacillati</taxon>
        <taxon>Bacillota</taxon>
        <taxon>Bacilli</taxon>
        <taxon>Bacillales</taxon>
        <taxon>Paenibacillaceae</taxon>
        <taxon>Paenibacillus</taxon>
    </lineage>
</organism>
<dbReference type="Gene3D" id="3.30.70.80">
    <property type="entry name" value="Peptidase S8 propeptide/proteinase inhibitor I9"/>
    <property type="match status" value="1"/>
</dbReference>
<dbReference type="InterPro" id="IPR050131">
    <property type="entry name" value="Peptidase_S8_subtilisin-like"/>
</dbReference>
<keyword evidence="3" id="KW-0964">Secreted</keyword>
<dbReference type="Pfam" id="PF02225">
    <property type="entry name" value="PA"/>
    <property type="match status" value="1"/>
</dbReference>
<feature type="active site" description="Charge relay system" evidence="8">
    <location>
        <position position="587"/>
    </location>
</feature>
<evidence type="ECO:0000313" key="12">
    <source>
        <dbReference type="EMBL" id="SIR38074.1"/>
    </source>
</evidence>
<proteinExistence type="inferred from homology"/>
<reference evidence="12 13" key="1">
    <citation type="submission" date="2017-01" db="EMBL/GenBank/DDBJ databases">
        <authorList>
            <person name="Varghese N."/>
            <person name="Submissions S."/>
        </authorList>
    </citation>
    <scope>NUCLEOTIDE SEQUENCE [LARGE SCALE GENOMIC DNA]</scope>
    <source>
        <strain evidence="12 13">ATCC 23464</strain>
    </source>
</reference>
<dbReference type="InterPro" id="IPR015500">
    <property type="entry name" value="Peptidase_S8_subtilisin-rel"/>
</dbReference>
<dbReference type="Gene3D" id="3.40.50.200">
    <property type="entry name" value="Peptidase S8/S53 domain"/>
    <property type="match status" value="1"/>
</dbReference>
<dbReference type="InterPro" id="IPR036852">
    <property type="entry name" value="Peptidase_S8/S53_dom_sf"/>
</dbReference>
<dbReference type="InterPro" id="IPR037045">
    <property type="entry name" value="S8pro/Inhibitor_I9_sf"/>
</dbReference>
<gene>
    <name evidence="12" type="ORF">SAMN05421578_11289</name>
</gene>
<dbReference type="GO" id="GO:0006508">
    <property type="term" value="P:proteolysis"/>
    <property type="evidence" value="ECO:0007669"/>
    <property type="project" value="UniProtKB-KW"/>
</dbReference>
<evidence type="ECO:0000256" key="8">
    <source>
        <dbReference type="PROSITE-ProRule" id="PRU01240"/>
    </source>
</evidence>
<dbReference type="RefSeq" id="WP_068586441.1">
    <property type="nucleotide sequence ID" value="NZ_FTNK01000012.1"/>
</dbReference>
<protein>
    <submittedName>
        <fullName evidence="12">Minor extracellular serine protease Vpr</fullName>
    </submittedName>
</protein>
<dbReference type="InterPro" id="IPR034213">
    <property type="entry name" value="S8_Vpr-like"/>
</dbReference>
<dbReference type="PROSITE" id="PS00137">
    <property type="entry name" value="SUBTILASE_HIS"/>
    <property type="match status" value="1"/>
</dbReference>
<dbReference type="InterPro" id="IPR010259">
    <property type="entry name" value="S8pro/Inhibitor_I9"/>
</dbReference>
<dbReference type="PANTHER" id="PTHR43806:SF65">
    <property type="entry name" value="SERINE PROTEASE APRX"/>
    <property type="match status" value="1"/>
</dbReference>
<comment type="caution">
    <text evidence="12">The sequence shown here is derived from an EMBL/GenBank/DDBJ whole genome shotgun (WGS) entry which is preliminary data.</text>
</comment>
<evidence type="ECO:0000256" key="4">
    <source>
        <dbReference type="ARBA" id="ARBA00022670"/>
    </source>
</evidence>
<feature type="active site" description="Charge relay system" evidence="8">
    <location>
        <position position="277"/>
    </location>
</feature>
<evidence type="ECO:0000256" key="9">
    <source>
        <dbReference type="RuleBase" id="RU003355"/>
    </source>
</evidence>
<keyword evidence="4 8" id="KW-0645">Protease</keyword>